<feature type="compositionally biased region" description="Basic residues" evidence="1">
    <location>
        <begin position="146"/>
        <end position="157"/>
    </location>
</feature>
<feature type="signal peptide" evidence="2">
    <location>
        <begin position="1"/>
        <end position="17"/>
    </location>
</feature>
<dbReference type="EMBL" id="MU006320">
    <property type="protein sequence ID" value="KAF2848125.1"/>
    <property type="molecule type" value="Genomic_DNA"/>
</dbReference>
<dbReference type="AlphaFoldDB" id="A0A6A7B132"/>
<accession>A0A6A7B132</accession>
<keyword evidence="2" id="KW-0732">Signal</keyword>
<reference evidence="3" key="1">
    <citation type="submission" date="2020-01" db="EMBL/GenBank/DDBJ databases">
        <authorList>
            <consortium name="DOE Joint Genome Institute"/>
            <person name="Haridas S."/>
            <person name="Albert R."/>
            <person name="Binder M."/>
            <person name="Bloem J."/>
            <person name="Labutti K."/>
            <person name="Salamov A."/>
            <person name="Andreopoulos B."/>
            <person name="Baker S.E."/>
            <person name="Barry K."/>
            <person name="Bills G."/>
            <person name="Bluhm B.H."/>
            <person name="Cannon C."/>
            <person name="Castanera R."/>
            <person name="Culley D.E."/>
            <person name="Daum C."/>
            <person name="Ezra D."/>
            <person name="Gonzalez J.B."/>
            <person name="Henrissat B."/>
            <person name="Kuo A."/>
            <person name="Liang C."/>
            <person name="Lipzen A."/>
            <person name="Lutzoni F."/>
            <person name="Magnuson J."/>
            <person name="Mondo S."/>
            <person name="Nolan M."/>
            <person name="Ohm R."/>
            <person name="Pangilinan J."/>
            <person name="Park H.-J."/>
            <person name="Ramirez L."/>
            <person name="Alfaro M."/>
            <person name="Sun H."/>
            <person name="Tritt A."/>
            <person name="Yoshinaga Y."/>
            <person name="Zwiers L.-H."/>
            <person name="Turgeon B.G."/>
            <person name="Goodwin S.B."/>
            <person name="Spatafora J.W."/>
            <person name="Crous P.W."/>
            <person name="Grigoriev I.V."/>
        </authorList>
    </citation>
    <scope>NUCLEOTIDE SEQUENCE</scope>
    <source>
        <strain evidence="3">IPT5</strain>
    </source>
</reference>
<evidence type="ECO:0008006" key="5">
    <source>
        <dbReference type="Google" id="ProtNLM"/>
    </source>
</evidence>
<dbReference type="OrthoDB" id="10617942at2759"/>
<evidence type="ECO:0000313" key="3">
    <source>
        <dbReference type="EMBL" id="KAF2848125.1"/>
    </source>
</evidence>
<keyword evidence="4" id="KW-1185">Reference proteome</keyword>
<evidence type="ECO:0000313" key="4">
    <source>
        <dbReference type="Proteomes" id="UP000799423"/>
    </source>
</evidence>
<evidence type="ECO:0000256" key="1">
    <source>
        <dbReference type="SAM" id="MobiDB-lite"/>
    </source>
</evidence>
<proteinExistence type="predicted"/>
<protein>
    <recommendedName>
        <fullName evidence="5">Secreted protein</fullName>
    </recommendedName>
</protein>
<evidence type="ECO:0000256" key="2">
    <source>
        <dbReference type="SAM" id="SignalP"/>
    </source>
</evidence>
<dbReference type="Proteomes" id="UP000799423">
    <property type="component" value="Unassembled WGS sequence"/>
</dbReference>
<organism evidence="3 4">
    <name type="scientific">Plenodomus tracheiphilus IPT5</name>
    <dbReference type="NCBI Taxonomy" id="1408161"/>
    <lineage>
        <taxon>Eukaryota</taxon>
        <taxon>Fungi</taxon>
        <taxon>Dikarya</taxon>
        <taxon>Ascomycota</taxon>
        <taxon>Pezizomycotina</taxon>
        <taxon>Dothideomycetes</taxon>
        <taxon>Pleosporomycetidae</taxon>
        <taxon>Pleosporales</taxon>
        <taxon>Pleosporineae</taxon>
        <taxon>Leptosphaeriaceae</taxon>
        <taxon>Plenodomus</taxon>
    </lineage>
</organism>
<sequence>MGVKLWLVLVLVLGSWARRLVGLQARRLGMSGSDGQARGCFGATPAWSARPARAQSAARPRAKGPHGARTQHLWLGCACSRQTKLLAHGRPSAIWGGRCPPPAIGRPPAERFPEIDMRPAPAKGRQQRAAREGHDRGGGLCSTPTHWHRWLRSHTQRPAHDSHGDCSNQRIASTRHTPRLSLAGHCPPPPLL</sequence>
<feature type="compositionally biased region" description="Polar residues" evidence="1">
    <location>
        <begin position="165"/>
        <end position="175"/>
    </location>
</feature>
<name>A0A6A7B132_9PLEO</name>
<gene>
    <name evidence="3" type="ORF">T440DRAFT_481196</name>
</gene>
<feature type="chain" id="PRO_5025584432" description="Secreted protein" evidence="2">
    <location>
        <begin position="18"/>
        <end position="192"/>
    </location>
</feature>
<feature type="region of interest" description="Disordered" evidence="1">
    <location>
        <begin position="112"/>
        <end position="192"/>
    </location>
</feature>